<name>A0AA39QV52_9LECA</name>
<keyword evidence="1" id="KW-0732">Signal</keyword>
<feature type="chain" id="PRO_5041415765" evidence="1">
    <location>
        <begin position="26"/>
        <end position="202"/>
    </location>
</feature>
<evidence type="ECO:0000313" key="2">
    <source>
        <dbReference type="EMBL" id="KAK0508640.1"/>
    </source>
</evidence>
<keyword evidence="3" id="KW-1185">Reference proteome</keyword>
<accession>A0AA39QV52</accession>
<reference evidence="2" key="1">
    <citation type="submission" date="2023-03" db="EMBL/GenBank/DDBJ databases">
        <title>Complete genome of Cladonia borealis.</title>
        <authorList>
            <person name="Park H."/>
        </authorList>
    </citation>
    <scope>NUCLEOTIDE SEQUENCE</scope>
    <source>
        <strain evidence="2">ANT050790</strain>
    </source>
</reference>
<feature type="signal peptide" evidence="1">
    <location>
        <begin position="1"/>
        <end position="25"/>
    </location>
</feature>
<proteinExistence type="predicted"/>
<evidence type="ECO:0000256" key="1">
    <source>
        <dbReference type="SAM" id="SignalP"/>
    </source>
</evidence>
<gene>
    <name evidence="2" type="ORF">JMJ35_008916</name>
</gene>
<dbReference type="EMBL" id="JAFEKC020000020">
    <property type="protein sequence ID" value="KAK0508640.1"/>
    <property type="molecule type" value="Genomic_DNA"/>
</dbReference>
<evidence type="ECO:0000313" key="3">
    <source>
        <dbReference type="Proteomes" id="UP001166286"/>
    </source>
</evidence>
<dbReference type="Proteomes" id="UP001166286">
    <property type="component" value="Unassembled WGS sequence"/>
</dbReference>
<dbReference type="AlphaFoldDB" id="A0AA39QV52"/>
<protein>
    <submittedName>
        <fullName evidence="2">Uncharacterized protein</fullName>
    </submittedName>
</protein>
<comment type="caution">
    <text evidence="2">The sequence shown here is derived from an EMBL/GenBank/DDBJ whole genome shotgun (WGS) entry which is preliminary data.</text>
</comment>
<sequence>MQARLISNSLYLIAMFICLTSCADPRRDPSLEENVIRGLAAASKFQGHYEQMRLVRVWSSVDVTLRPSSNWWDFKCIELDIYFINHQLNELVGFYEGGEEWGTWPFSWGHLWEYKKEDSEPFDFVLDISVPQVAAATLANRAGDRGPWLWILLCQPTKLNITEPTWFFMSTNTLEATAVGARSEQVRRNVAAEEMCVGPYPP</sequence>
<organism evidence="2 3">
    <name type="scientific">Cladonia borealis</name>
    <dbReference type="NCBI Taxonomy" id="184061"/>
    <lineage>
        <taxon>Eukaryota</taxon>
        <taxon>Fungi</taxon>
        <taxon>Dikarya</taxon>
        <taxon>Ascomycota</taxon>
        <taxon>Pezizomycotina</taxon>
        <taxon>Lecanoromycetes</taxon>
        <taxon>OSLEUM clade</taxon>
        <taxon>Lecanoromycetidae</taxon>
        <taxon>Lecanorales</taxon>
        <taxon>Lecanorineae</taxon>
        <taxon>Cladoniaceae</taxon>
        <taxon>Cladonia</taxon>
    </lineage>
</organism>